<dbReference type="SMART" id="SM00813">
    <property type="entry name" value="Alpha-L-AF_C"/>
    <property type="match status" value="1"/>
</dbReference>
<dbReference type="Gene3D" id="3.20.20.80">
    <property type="entry name" value="Glycosidases"/>
    <property type="match status" value="1"/>
</dbReference>
<dbReference type="InterPro" id="IPR013780">
    <property type="entry name" value="Glyco_hydro_b"/>
</dbReference>
<evidence type="ECO:0000313" key="9">
    <source>
        <dbReference type="EMBL" id="SHF66020.1"/>
    </source>
</evidence>
<dbReference type="AlphaFoldDB" id="A0A1M5DGC8"/>
<organism evidence="9 10">
    <name type="scientific">Jatrophihabitans endophyticus</name>
    <dbReference type="NCBI Taxonomy" id="1206085"/>
    <lineage>
        <taxon>Bacteria</taxon>
        <taxon>Bacillati</taxon>
        <taxon>Actinomycetota</taxon>
        <taxon>Actinomycetes</taxon>
        <taxon>Jatrophihabitantales</taxon>
        <taxon>Jatrophihabitantaceae</taxon>
        <taxon>Jatrophihabitans</taxon>
    </lineage>
</organism>
<dbReference type="InterPro" id="IPR055235">
    <property type="entry name" value="ASD1_cat"/>
</dbReference>
<keyword evidence="7" id="KW-0326">Glycosidase</keyword>
<evidence type="ECO:0000256" key="5">
    <source>
        <dbReference type="ARBA" id="ARBA00022801"/>
    </source>
</evidence>
<dbReference type="EMBL" id="FQVU01000001">
    <property type="protein sequence ID" value="SHF66020.1"/>
    <property type="molecule type" value="Genomic_DNA"/>
</dbReference>
<dbReference type="OrthoDB" id="9758333at2"/>
<dbReference type="Pfam" id="PF06964">
    <property type="entry name" value="Alpha-L-AF_C"/>
    <property type="match status" value="1"/>
</dbReference>
<gene>
    <name evidence="9" type="ORF">SAMN05443575_0568</name>
</gene>
<feature type="domain" description="Alpha-L-arabinofuranosidase C-terminal" evidence="8">
    <location>
        <begin position="291"/>
        <end position="491"/>
    </location>
</feature>
<dbReference type="STRING" id="1206085.SAMN05443575_0568"/>
<evidence type="ECO:0000256" key="1">
    <source>
        <dbReference type="ARBA" id="ARBA00001462"/>
    </source>
</evidence>
<dbReference type="PANTHER" id="PTHR43576">
    <property type="entry name" value="ALPHA-L-ARABINOFURANOSIDASE C-RELATED"/>
    <property type="match status" value="1"/>
</dbReference>
<evidence type="ECO:0000256" key="3">
    <source>
        <dbReference type="ARBA" id="ARBA00011165"/>
    </source>
</evidence>
<comment type="subunit">
    <text evidence="3">Homohexamer; trimer of dimers.</text>
</comment>
<comment type="catalytic activity">
    <reaction evidence="1">
        <text>Hydrolysis of terminal non-reducing alpha-L-arabinofuranoside residues in alpha-L-arabinosides.</text>
        <dbReference type="EC" id="3.2.1.55"/>
    </reaction>
</comment>
<dbReference type="GO" id="GO:0000272">
    <property type="term" value="P:polysaccharide catabolic process"/>
    <property type="evidence" value="ECO:0007669"/>
    <property type="project" value="TreeGrafter"/>
</dbReference>
<sequence>MSDVRVVLDSRFTIGEVDRRLFGSFVEHMGRCVYGGIYEPGDPLADETGVRKDVLALTEELGVTAVRYPGGNFVSNYRWEDGVGPREHRPVRRDLAWRSIETNQFGLDEFVDWARRAHVEPMMAINLGTRGVAEALDLLEYANSAPGTALADLRVAHGHRDPHDVRLWCLGNEMDGPWQMGHKTADEYGRLAQETGRAMKRLDPTVELVACGSSNAEMPTFGSWEATVLRHCYDVVDYVSLHAYYEPHDDDVRSFLASGASMDRFIDGVVATADHVRVAQKHSKRINLSFDEWNVWYQGDFPGEDALDWEVAPRLIENAFTVTDAVVVGGLLISLLNHSDRVSMACQAQLVNIIAPIRAESGRPAWRQTVFHPFAGTAANARGTALRAAVEAPTTVTAEHGTVPVVDVAATTTGDGRSAVFLVNRRPDEPISVELELAHLGAIAAAEHTVISDADPQARNTVDEPDRVVPTTREVTRLDAGRLAVTLPPASWNMITVTHGK</sequence>
<dbReference type="RefSeq" id="WP_073385626.1">
    <property type="nucleotide sequence ID" value="NZ_FQVU01000001.1"/>
</dbReference>
<dbReference type="InterPro" id="IPR017853">
    <property type="entry name" value="GH"/>
</dbReference>
<protein>
    <recommendedName>
        <fullName evidence="4">non-reducing end alpha-L-arabinofuranosidase</fullName>
        <ecNumber evidence="4">3.2.1.55</ecNumber>
    </recommendedName>
</protein>
<reference evidence="9 10" key="1">
    <citation type="submission" date="2016-11" db="EMBL/GenBank/DDBJ databases">
        <authorList>
            <person name="Jaros S."/>
            <person name="Januszkiewicz K."/>
            <person name="Wedrychowicz H."/>
        </authorList>
    </citation>
    <scope>NUCLEOTIDE SEQUENCE [LARGE SCALE GENOMIC DNA]</scope>
    <source>
        <strain evidence="9 10">DSM 45627</strain>
    </source>
</reference>
<evidence type="ECO:0000256" key="6">
    <source>
        <dbReference type="ARBA" id="ARBA00023277"/>
    </source>
</evidence>
<dbReference type="PANTHER" id="PTHR43576:SF3">
    <property type="entry name" value="ALPHA-L-ARABINOFURANOSIDASE C"/>
    <property type="match status" value="1"/>
</dbReference>
<keyword evidence="6" id="KW-0119">Carbohydrate metabolism</keyword>
<evidence type="ECO:0000256" key="4">
    <source>
        <dbReference type="ARBA" id="ARBA00012670"/>
    </source>
</evidence>
<evidence type="ECO:0000256" key="2">
    <source>
        <dbReference type="ARBA" id="ARBA00007186"/>
    </source>
</evidence>
<dbReference type="SUPFAM" id="SSF51011">
    <property type="entry name" value="Glycosyl hydrolase domain"/>
    <property type="match status" value="1"/>
</dbReference>
<dbReference type="Proteomes" id="UP000186132">
    <property type="component" value="Unassembled WGS sequence"/>
</dbReference>
<dbReference type="GO" id="GO:0046556">
    <property type="term" value="F:alpha-L-arabinofuranosidase activity"/>
    <property type="evidence" value="ECO:0007669"/>
    <property type="project" value="UniProtKB-EC"/>
</dbReference>
<dbReference type="GO" id="GO:0046373">
    <property type="term" value="P:L-arabinose metabolic process"/>
    <property type="evidence" value="ECO:0007669"/>
    <property type="project" value="InterPro"/>
</dbReference>
<dbReference type="EC" id="3.2.1.55" evidence="4"/>
<evidence type="ECO:0000256" key="7">
    <source>
        <dbReference type="ARBA" id="ARBA00023295"/>
    </source>
</evidence>
<keyword evidence="5" id="KW-0378">Hydrolase</keyword>
<dbReference type="InterPro" id="IPR010720">
    <property type="entry name" value="Alpha-L-AF_C"/>
</dbReference>
<dbReference type="Pfam" id="PF22848">
    <property type="entry name" value="ASD1_dom"/>
    <property type="match status" value="1"/>
</dbReference>
<comment type="similarity">
    <text evidence="2">Belongs to the glycosyl hydrolase 51 family.</text>
</comment>
<dbReference type="SUPFAM" id="SSF51445">
    <property type="entry name" value="(Trans)glycosidases"/>
    <property type="match status" value="1"/>
</dbReference>
<accession>A0A1M5DGC8</accession>
<evidence type="ECO:0000259" key="8">
    <source>
        <dbReference type="SMART" id="SM00813"/>
    </source>
</evidence>
<proteinExistence type="inferred from homology"/>
<name>A0A1M5DGC8_9ACTN</name>
<keyword evidence="10" id="KW-1185">Reference proteome</keyword>
<dbReference type="Gene3D" id="2.60.40.1180">
    <property type="entry name" value="Golgi alpha-mannosidase II"/>
    <property type="match status" value="1"/>
</dbReference>
<evidence type="ECO:0000313" key="10">
    <source>
        <dbReference type="Proteomes" id="UP000186132"/>
    </source>
</evidence>